<evidence type="ECO:0000313" key="2">
    <source>
        <dbReference type="EMBL" id="KOM29074.1"/>
    </source>
</evidence>
<accession>A0A0L9TG41</accession>
<dbReference type="EMBL" id="KQ258466">
    <property type="protein sequence ID" value="KOM29074.1"/>
    <property type="molecule type" value="Genomic_DNA"/>
</dbReference>
<proteinExistence type="predicted"/>
<name>A0A0L9TG41_PHAAN</name>
<protein>
    <submittedName>
        <fullName evidence="2">Uncharacterized protein</fullName>
    </submittedName>
</protein>
<gene>
    <name evidence="2" type="ORF">LR48_Vigan632s000900</name>
</gene>
<dbReference type="Proteomes" id="UP000053144">
    <property type="component" value="Unassembled WGS sequence"/>
</dbReference>
<dbReference type="AlphaFoldDB" id="A0A0L9TG41"/>
<evidence type="ECO:0000256" key="1">
    <source>
        <dbReference type="SAM" id="MobiDB-lite"/>
    </source>
</evidence>
<sequence>MQYGYSNDPRWKDPNLGWYGTPQHQYQEPPLQNTCMPPPVQELQQLQSYEPAQATPHPSTTSEPTLKELLYQMTMQNIQFQQENMKFQQENMECSDS</sequence>
<dbReference type="Gramene" id="KOM29074">
    <property type="protein sequence ID" value="KOM29074"/>
    <property type="gene ID" value="LR48_Vigan632s000900"/>
</dbReference>
<organism evidence="2 3">
    <name type="scientific">Phaseolus angularis</name>
    <name type="common">Azuki bean</name>
    <name type="synonym">Vigna angularis</name>
    <dbReference type="NCBI Taxonomy" id="3914"/>
    <lineage>
        <taxon>Eukaryota</taxon>
        <taxon>Viridiplantae</taxon>
        <taxon>Streptophyta</taxon>
        <taxon>Embryophyta</taxon>
        <taxon>Tracheophyta</taxon>
        <taxon>Spermatophyta</taxon>
        <taxon>Magnoliopsida</taxon>
        <taxon>eudicotyledons</taxon>
        <taxon>Gunneridae</taxon>
        <taxon>Pentapetalae</taxon>
        <taxon>rosids</taxon>
        <taxon>fabids</taxon>
        <taxon>Fabales</taxon>
        <taxon>Fabaceae</taxon>
        <taxon>Papilionoideae</taxon>
        <taxon>50 kb inversion clade</taxon>
        <taxon>NPAAA clade</taxon>
        <taxon>indigoferoid/millettioid clade</taxon>
        <taxon>Phaseoleae</taxon>
        <taxon>Vigna</taxon>
    </lineage>
</organism>
<feature type="region of interest" description="Disordered" evidence="1">
    <location>
        <begin position="1"/>
        <end position="34"/>
    </location>
</feature>
<evidence type="ECO:0000313" key="3">
    <source>
        <dbReference type="Proteomes" id="UP000053144"/>
    </source>
</evidence>
<feature type="compositionally biased region" description="Polar residues" evidence="1">
    <location>
        <begin position="22"/>
        <end position="34"/>
    </location>
</feature>
<reference evidence="3" key="1">
    <citation type="journal article" date="2015" name="Proc. Natl. Acad. Sci. U.S.A.">
        <title>Genome sequencing of adzuki bean (Vigna angularis) provides insight into high starch and low fat accumulation and domestication.</title>
        <authorList>
            <person name="Yang K."/>
            <person name="Tian Z."/>
            <person name="Chen C."/>
            <person name="Luo L."/>
            <person name="Zhao B."/>
            <person name="Wang Z."/>
            <person name="Yu L."/>
            <person name="Li Y."/>
            <person name="Sun Y."/>
            <person name="Li W."/>
            <person name="Chen Y."/>
            <person name="Li Y."/>
            <person name="Zhang Y."/>
            <person name="Ai D."/>
            <person name="Zhao J."/>
            <person name="Shang C."/>
            <person name="Ma Y."/>
            <person name="Wu B."/>
            <person name="Wang M."/>
            <person name="Gao L."/>
            <person name="Sun D."/>
            <person name="Zhang P."/>
            <person name="Guo F."/>
            <person name="Wang W."/>
            <person name="Li Y."/>
            <person name="Wang J."/>
            <person name="Varshney R.K."/>
            <person name="Wang J."/>
            <person name="Ling H.Q."/>
            <person name="Wan P."/>
        </authorList>
    </citation>
    <scope>NUCLEOTIDE SEQUENCE</scope>
    <source>
        <strain evidence="3">cv. Jingnong 6</strain>
    </source>
</reference>